<proteinExistence type="predicted"/>
<evidence type="ECO:0000256" key="1">
    <source>
        <dbReference type="SAM" id="MobiDB-lite"/>
    </source>
</evidence>
<name>A0ABT0CB49_THEVL</name>
<protein>
    <submittedName>
        <fullName evidence="2">Uncharacterized protein</fullName>
    </submittedName>
</protein>
<dbReference type="EMBL" id="JAFIRA010000019">
    <property type="protein sequence ID" value="MCJ2542998.1"/>
    <property type="molecule type" value="Genomic_DNA"/>
</dbReference>
<dbReference type="Proteomes" id="UP000830835">
    <property type="component" value="Unassembled WGS sequence"/>
</dbReference>
<reference evidence="2" key="1">
    <citation type="submission" date="2021-02" db="EMBL/GenBank/DDBJ databases">
        <title>The CRISPR/cas machinery reduction and long-range gene transfer in the hot spring cyanobacterium Synechococcus.</title>
        <authorList>
            <person name="Dvorak P."/>
            <person name="Jahodarova E."/>
            <person name="Hasler P."/>
            <person name="Poulickova A."/>
        </authorList>
    </citation>
    <scope>NUCLEOTIDE SEQUENCE</scope>
    <source>
        <strain evidence="2">Rupite</strain>
    </source>
</reference>
<organism evidence="2 3">
    <name type="scientific">Thermostichus vulcanus str. 'Rupite'</name>
    <dbReference type="NCBI Taxonomy" id="2813851"/>
    <lineage>
        <taxon>Bacteria</taxon>
        <taxon>Bacillati</taxon>
        <taxon>Cyanobacteriota</taxon>
        <taxon>Cyanophyceae</taxon>
        <taxon>Thermostichales</taxon>
        <taxon>Thermostichaceae</taxon>
        <taxon>Thermostichus</taxon>
    </lineage>
</organism>
<feature type="region of interest" description="Disordered" evidence="1">
    <location>
        <begin position="154"/>
        <end position="175"/>
    </location>
</feature>
<accession>A0ABT0CB49</accession>
<comment type="caution">
    <text evidence="2">The sequence shown here is derived from an EMBL/GenBank/DDBJ whole genome shotgun (WGS) entry which is preliminary data.</text>
</comment>
<evidence type="ECO:0000313" key="3">
    <source>
        <dbReference type="Proteomes" id="UP000830835"/>
    </source>
</evidence>
<gene>
    <name evidence="2" type="ORF">JX360_08780</name>
</gene>
<keyword evidence="3" id="KW-1185">Reference proteome</keyword>
<sequence length="267" mass="29422">MAALAAPTWAGEYFTEEVTSPSLEIIHGWRQEVYGITITITNTSLGSFQVPLEIDLEDRDSCERADLVLTNNRTMPMGSFQECILNIFPYLDKFINQEVSSIRVTLSGAAPLLEIPVEESDRLILAQVANQSREAFVFFQQELARVLELLQQSDPGSSETAQQPPLPEPTATPAAAAANPGDFVIVGPIREERVGAGSRLSVEAINRSTRTVLNAQARFSFYQGEEVVDTRVVGFQPSDVPAGERAFASVLKTDANWDRVTVTFQWQ</sequence>
<evidence type="ECO:0000313" key="2">
    <source>
        <dbReference type="EMBL" id="MCJ2542998.1"/>
    </source>
</evidence>